<feature type="domain" description="Josephin" evidence="12">
    <location>
        <begin position="48"/>
        <end position="226"/>
    </location>
</feature>
<dbReference type="EC" id="3.4.19.12" evidence="3"/>
<evidence type="ECO:0000256" key="8">
    <source>
        <dbReference type="ARBA" id="ARBA00058284"/>
    </source>
</evidence>
<evidence type="ECO:0000256" key="3">
    <source>
        <dbReference type="ARBA" id="ARBA00012759"/>
    </source>
</evidence>
<evidence type="ECO:0000256" key="6">
    <source>
        <dbReference type="ARBA" id="ARBA00022786"/>
    </source>
</evidence>
<dbReference type="GO" id="GO:0016579">
    <property type="term" value="P:protein deubiquitination"/>
    <property type="evidence" value="ECO:0007669"/>
    <property type="project" value="InterPro"/>
</dbReference>
<dbReference type="GO" id="GO:0006508">
    <property type="term" value="P:proteolysis"/>
    <property type="evidence" value="ECO:0007669"/>
    <property type="project" value="UniProtKB-KW"/>
</dbReference>
<dbReference type="InterPro" id="IPR040053">
    <property type="entry name" value="JOSD1/2"/>
</dbReference>
<comment type="subcellular location">
    <subcellularLocation>
        <location evidence="2">Cytoplasm</location>
        <location evidence="2">Cytosol</location>
    </subcellularLocation>
</comment>
<proteinExistence type="evidence at transcript level"/>
<dbReference type="Pfam" id="PF02099">
    <property type="entry name" value="Josephin"/>
    <property type="match status" value="1"/>
</dbReference>
<evidence type="ECO:0000256" key="9">
    <source>
        <dbReference type="ARBA" id="ARBA00069892"/>
    </source>
</evidence>
<dbReference type="PANTHER" id="PTHR13291:SF0">
    <property type="entry name" value="JOSEPHIN-LIKE PROTEIN"/>
    <property type="match status" value="1"/>
</dbReference>
<dbReference type="InterPro" id="IPR006155">
    <property type="entry name" value="Josephin"/>
</dbReference>
<protein>
    <recommendedName>
        <fullName evidence="9">Josephin-2</fullName>
        <ecNumber evidence="3">3.4.19.12</ecNumber>
    </recommendedName>
    <alternativeName>
        <fullName evidence="10">Josephin domain-containing protein 2</fullName>
    </alternativeName>
</protein>
<name>A0A6F9DG53_9ASCI</name>
<evidence type="ECO:0000256" key="1">
    <source>
        <dbReference type="ARBA" id="ARBA00000707"/>
    </source>
</evidence>
<dbReference type="EMBL" id="LR786104">
    <property type="protein sequence ID" value="CAB3257807.1"/>
    <property type="molecule type" value="mRNA"/>
</dbReference>
<dbReference type="GO" id="GO:0005829">
    <property type="term" value="C:cytosol"/>
    <property type="evidence" value="ECO:0007669"/>
    <property type="project" value="UniProtKB-SubCell"/>
</dbReference>
<keyword evidence="6" id="KW-0833">Ubl conjugation pathway</keyword>
<reference evidence="13" key="1">
    <citation type="submission" date="2020-04" db="EMBL/GenBank/DDBJ databases">
        <authorList>
            <person name="Neveu A P."/>
        </authorList>
    </citation>
    <scope>NUCLEOTIDE SEQUENCE</scope>
    <source>
        <tissue evidence="13">Whole embryo</tissue>
    </source>
</reference>
<evidence type="ECO:0000256" key="10">
    <source>
        <dbReference type="ARBA" id="ARBA00077222"/>
    </source>
</evidence>
<evidence type="ECO:0000259" key="12">
    <source>
        <dbReference type="PROSITE" id="PS50957"/>
    </source>
</evidence>
<gene>
    <name evidence="13" type="primary">Josd2</name>
</gene>
<comment type="function">
    <text evidence="8">Cleaves 'Lys-63'-linked poly-ubiquitin chains, and with lesser efficiency 'Lys-48'-linked poly-ubiquitin chains (in vitro). May act as a deubiquitinating enzyme.</text>
</comment>
<dbReference type="Gene3D" id="3.90.70.40">
    <property type="match status" value="1"/>
</dbReference>
<feature type="active site" evidence="11">
    <location>
        <position position="163"/>
    </location>
</feature>
<dbReference type="PROSITE" id="PS50957">
    <property type="entry name" value="JOSEPHIN"/>
    <property type="match status" value="1"/>
</dbReference>
<dbReference type="AlphaFoldDB" id="A0A6F9DG53"/>
<evidence type="ECO:0000256" key="5">
    <source>
        <dbReference type="ARBA" id="ARBA00022670"/>
    </source>
</evidence>
<evidence type="ECO:0000256" key="2">
    <source>
        <dbReference type="ARBA" id="ARBA00004514"/>
    </source>
</evidence>
<keyword evidence="7 11" id="KW-0378">Hydrolase</keyword>
<keyword evidence="4" id="KW-0963">Cytoplasm</keyword>
<evidence type="ECO:0000256" key="4">
    <source>
        <dbReference type="ARBA" id="ARBA00022490"/>
    </source>
</evidence>
<evidence type="ECO:0000256" key="7">
    <source>
        <dbReference type="ARBA" id="ARBA00022801"/>
    </source>
</evidence>
<keyword evidence="5" id="KW-0645">Protease</keyword>
<feature type="active site" evidence="11">
    <location>
        <position position="178"/>
    </location>
</feature>
<feature type="active site" evidence="11">
    <location>
        <position position="61"/>
    </location>
</feature>
<sequence length="237" mass="26896">MWSWLEAIIHELTLPAIYILCEFCKKKIMSCLTLRGLNENSAGTANALKKIYHERQHFELCALHALNNVFQDPNAFTKEQLDEICSRLSPDSMLNPHKSMLGTGNYDVNVIMASLQHKGHAAVWWDKRRSLERICLKNITGFILNVPSSIGWGLLTIPLKRRHWIAVRAIDNIFYNLDSKLKTPEVIGEAVQLKKFLAKKLSSKNCELLLIVSSEVEIGRQWKVGASPSNSITQLET</sequence>
<organism evidence="13">
    <name type="scientific">Phallusia mammillata</name>
    <dbReference type="NCBI Taxonomy" id="59560"/>
    <lineage>
        <taxon>Eukaryota</taxon>
        <taxon>Metazoa</taxon>
        <taxon>Chordata</taxon>
        <taxon>Tunicata</taxon>
        <taxon>Ascidiacea</taxon>
        <taxon>Phlebobranchia</taxon>
        <taxon>Ascidiidae</taxon>
        <taxon>Phallusia</taxon>
    </lineage>
</organism>
<dbReference type="PANTHER" id="PTHR13291">
    <property type="entry name" value="JOSEPHIN 1, 2"/>
    <property type="match status" value="1"/>
</dbReference>
<dbReference type="GO" id="GO:0004843">
    <property type="term" value="F:cysteine-type deubiquitinase activity"/>
    <property type="evidence" value="ECO:0007669"/>
    <property type="project" value="UniProtKB-EC"/>
</dbReference>
<comment type="catalytic activity">
    <reaction evidence="1">
        <text>Thiol-dependent hydrolysis of ester, thioester, amide, peptide and isopeptide bonds formed by the C-terminal Gly of ubiquitin (a 76-residue protein attached to proteins as an intracellular targeting signal).</text>
        <dbReference type="EC" id="3.4.19.12"/>
    </reaction>
</comment>
<dbReference type="SMART" id="SM01246">
    <property type="entry name" value="Josephin"/>
    <property type="match status" value="1"/>
</dbReference>
<evidence type="ECO:0000313" key="13">
    <source>
        <dbReference type="EMBL" id="CAB3257807.1"/>
    </source>
</evidence>
<accession>A0A6F9DG53</accession>
<dbReference type="FunFam" id="3.90.70.40:FF:000003">
    <property type="entry name" value="josephin-2 isoform X1"/>
    <property type="match status" value="1"/>
</dbReference>
<evidence type="ECO:0000256" key="11">
    <source>
        <dbReference type="PROSITE-ProRule" id="PRU00331"/>
    </source>
</evidence>